<protein>
    <submittedName>
        <fullName evidence="2">Uncharacterized protein</fullName>
    </submittedName>
</protein>
<dbReference type="EMBL" id="MKIE01000002">
    <property type="protein sequence ID" value="OHW62920.1"/>
    <property type="molecule type" value="Genomic_DNA"/>
</dbReference>
<dbReference type="Proteomes" id="UP000180254">
    <property type="component" value="Unassembled WGS sequence"/>
</dbReference>
<dbReference type="STRING" id="39480.EUAN_07040"/>
<evidence type="ECO:0000313" key="3">
    <source>
        <dbReference type="Proteomes" id="UP000180254"/>
    </source>
</evidence>
<reference evidence="2 3" key="1">
    <citation type="submission" date="2016-09" db="EMBL/GenBank/DDBJ databases">
        <title>Genome sequence of Eubacterium angustum.</title>
        <authorList>
            <person name="Poehlein A."/>
            <person name="Daniel R."/>
        </authorList>
    </citation>
    <scope>NUCLEOTIDE SEQUENCE [LARGE SCALE GENOMIC DNA]</scope>
    <source>
        <strain evidence="2 3">DSM 1989</strain>
    </source>
</reference>
<keyword evidence="3" id="KW-1185">Reference proteome</keyword>
<gene>
    <name evidence="2" type="ORF">EUAN_07040</name>
</gene>
<organism evidence="2 3">
    <name type="scientific">Andreesenia angusta</name>
    <dbReference type="NCBI Taxonomy" id="39480"/>
    <lineage>
        <taxon>Bacteria</taxon>
        <taxon>Bacillati</taxon>
        <taxon>Bacillota</taxon>
        <taxon>Tissierellia</taxon>
        <taxon>Tissierellales</taxon>
        <taxon>Gottschalkiaceae</taxon>
        <taxon>Andreesenia</taxon>
    </lineage>
</organism>
<feature type="coiled-coil region" evidence="1">
    <location>
        <begin position="62"/>
        <end position="96"/>
    </location>
</feature>
<proteinExistence type="predicted"/>
<name>A0A1S1V943_9FIRM</name>
<keyword evidence="1" id="KW-0175">Coiled coil</keyword>
<comment type="caution">
    <text evidence="2">The sequence shown here is derived from an EMBL/GenBank/DDBJ whole genome shotgun (WGS) entry which is preliminary data.</text>
</comment>
<evidence type="ECO:0000256" key="1">
    <source>
        <dbReference type="SAM" id="Coils"/>
    </source>
</evidence>
<evidence type="ECO:0000313" key="2">
    <source>
        <dbReference type="EMBL" id="OHW62920.1"/>
    </source>
</evidence>
<dbReference type="RefSeq" id="WP_071061747.1">
    <property type="nucleotide sequence ID" value="NZ_MKIE01000002.1"/>
</dbReference>
<feature type="coiled-coil region" evidence="1">
    <location>
        <begin position="9"/>
        <end position="36"/>
    </location>
</feature>
<accession>A0A1S1V943</accession>
<sequence>MDAKRLEQFREKTREVKMLERKIEKLEKQSKESVSDVVQASMDTFPYTRRSLKITGRDNRSHRRMMDLKDRLIKRKRELELEVEEIEAFIETVEDSGIRQILELRYIDGLKWREVSHEVYGYPSEELARIKLKRFLIK</sequence>
<dbReference type="AlphaFoldDB" id="A0A1S1V943"/>
<dbReference type="OrthoDB" id="1698141at2"/>